<dbReference type="EMBL" id="BAABKX010000001">
    <property type="protein sequence ID" value="GAA5045570.1"/>
    <property type="molecule type" value="Genomic_DNA"/>
</dbReference>
<evidence type="ECO:0000259" key="1">
    <source>
        <dbReference type="Pfam" id="PF19134"/>
    </source>
</evidence>
<dbReference type="InterPro" id="IPR053849">
    <property type="entry name" value="DUF5817_C"/>
</dbReference>
<evidence type="ECO:0000259" key="2">
    <source>
        <dbReference type="Pfam" id="PF22798"/>
    </source>
</evidence>
<dbReference type="GeneID" id="68611956"/>
<proteinExistence type="predicted"/>
<feature type="domain" description="DUF5817" evidence="2">
    <location>
        <begin position="119"/>
        <end position="172"/>
    </location>
</feature>
<gene>
    <name evidence="3" type="ORF">GCM10025751_13700</name>
</gene>
<protein>
    <submittedName>
        <fullName evidence="3">DUF5817 domain-containing protein</fullName>
    </submittedName>
</protein>
<dbReference type="RefSeq" id="WP_227776154.1">
    <property type="nucleotide sequence ID" value="NZ_BAABKX010000001.1"/>
</dbReference>
<evidence type="ECO:0000313" key="4">
    <source>
        <dbReference type="Proteomes" id="UP001501729"/>
    </source>
</evidence>
<dbReference type="InterPro" id="IPR036388">
    <property type="entry name" value="WH-like_DNA-bd_sf"/>
</dbReference>
<sequence>MYSVVGCSACSNLWIVDGNPETTQCSRCGKRKKFRKLKKFVETDDEDRAREIRASMLANRQGHGDTFAELDSFAEMDAQTDHAGMDDEEYLDRSGIDVEEVSAVEQGSRRGTNSKSKKQIVLDTLSNLDEADEAEIVAYAGERGVSREYVEKALEKLVRRGEVSESRGRYRRI</sequence>
<comment type="caution">
    <text evidence="3">The sequence shown here is derived from an EMBL/GenBank/DDBJ whole genome shotgun (WGS) entry which is preliminary data.</text>
</comment>
<accession>A0AAV3UG18</accession>
<dbReference type="SUPFAM" id="SSF46785">
    <property type="entry name" value="Winged helix' DNA-binding domain"/>
    <property type="match status" value="1"/>
</dbReference>
<dbReference type="Gene3D" id="3.90.820.10">
    <property type="entry name" value="Structural Genomics, Unknown Function 30-nov-00 1gh9 Mol_id"/>
    <property type="match status" value="1"/>
</dbReference>
<dbReference type="Pfam" id="PF19134">
    <property type="entry name" value="DUF5817"/>
    <property type="match status" value="1"/>
</dbReference>
<dbReference type="Proteomes" id="UP001501729">
    <property type="component" value="Unassembled WGS sequence"/>
</dbReference>
<dbReference type="Gene3D" id="1.10.10.10">
    <property type="entry name" value="Winged helix-like DNA-binding domain superfamily/Winged helix DNA-binding domain"/>
    <property type="match status" value="1"/>
</dbReference>
<dbReference type="InterPro" id="IPR036390">
    <property type="entry name" value="WH_DNA-bd_sf"/>
</dbReference>
<dbReference type="AlphaFoldDB" id="A0AAV3UG18"/>
<evidence type="ECO:0000313" key="3">
    <source>
        <dbReference type="EMBL" id="GAA5045570.1"/>
    </source>
</evidence>
<keyword evidence="4" id="KW-1185">Reference proteome</keyword>
<organism evidence="3 4">
    <name type="scientific">Haladaptatus pallidirubidus</name>
    <dbReference type="NCBI Taxonomy" id="1008152"/>
    <lineage>
        <taxon>Archaea</taxon>
        <taxon>Methanobacteriati</taxon>
        <taxon>Methanobacteriota</taxon>
        <taxon>Stenosarchaea group</taxon>
        <taxon>Halobacteria</taxon>
        <taxon>Halobacteriales</taxon>
        <taxon>Haladaptataceae</taxon>
        <taxon>Haladaptatus</taxon>
    </lineage>
</organism>
<feature type="domain" description="DUF5817" evidence="1">
    <location>
        <begin position="2"/>
        <end position="58"/>
    </location>
</feature>
<dbReference type="InterPro" id="IPR043855">
    <property type="entry name" value="DUF5817"/>
</dbReference>
<name>A0AAV3UG18_9EURY</name>
<reference evidence="3 4" key="1">
    <citation type="journal article" date="2019" name="Int. J. Syst. Evol. Microbiol.">
        <title>The Global Catalogue of Microorganisms (GCM) 10K type strain sequencing project: providing services to taxonomists for standard genome sequencing and annotation.</title>
        <authorList>
            <consortium name="The Broad Institute Genomics Platform"/>
            <consortium name="The Broad Institute Genome Sequencing Center for Infectious Disease"/>
            <person name="Wu L."/>
            <person name="Ma J."/>
        </authorList>
    </citation>
    <scope>NUCLEOTIDE SEQUENCE [LARGE SCALE GENOMIC DNA]</scope>
    <source>
        <strain evidence="3 4">JCM 17504</strain>
    </source>
</reference>
<dbReference type="Pfam" id="PF22798">
    <property type="entry name" value="DUF5817_CT"/>
    <property type="match status" value="1"/>
</dbReference>